<protein>
    <submittedName>
        <fullName evidence="2">Uncharacterized protein</fullName>
    </submittedName>
</protein>
<evidence type="ECO:0000313" key="2">
    <source>
        <dbReference type="EMBL" id="KAI3948463.1"/>
    </source>
</evidence>
<sequence>MIHQQNQQTRFVVVSFGLSFHSYSFEKIIIVSFILCIYTILSNINDGFISLIAIDIDYSIDEYHIFQV</sequence>
<reference evidence="2" key="1">
    <citation type="submission" date="2022-04" db="EMBL/GenBank/DDBJ databases">
        <title>A functionally conserved STORR gene fusion in Papaver species that diverged 16.8 million years ago.</title>
        <authorList>
            <person name="Catania T."/>
        </authorList>
    </citation>
    <scope>NUCLEOTIDE SEQUENCE</scope>
    <source>
        <strain evidence="2">S-188037</strain>
    </source>
</reference>
<evidence type="ECO:0000256" key="1">
    <source>
        <dbReference type="SAM" id="Phobius"/>
    </source>
</evidence>
<dbReference type="AlphaFoldDB" id="A0AAD4XV30"/>
<keyword evidence="3" id="KW-1185">Reference proteome</keyword>
<keyword evidence="1" id="KW-0472">Membrane</keyword>
<organism evidence="2 3">
    <name type="scientific">Papaver atlanticum</name>
    <dbReference type="NCBI Taxonomy" id="357466"/>
    <lineage>
        <taxon>Eukaryota</taxon>
        <taxon>Viridiplantae</taxon>
        <taxon>Streptophyta</taxon>
        <taxon>Embryophyta</taxon>
        <taxon>Tracheophyta</taxon>
        <taxon>Spermatophyta</taxon>
        <taxon>Magnoliopsida</taxon>
        <taxon>Ranunculales</taxon>
        <taxon>Papaveraceae</taxon>
        <taxon>Papaveroideae</taxon>
        <taxon>Papaver</taxon>
    </lineage>
</organism>
<keyword evidence="1" id="KW-0812">Transmembrane</keyword>
<feature type="transmembrane region" description="Helical" evidence="1">
    <location>
        <begin position="20"/>
        <end position="41"/>
    </location>
</feature>
<name>A0AAD4XV30_9MAGN</name>
<dbReference type="EMBL" id="JAJJMB010003267">
    <property type="protein sequence ID" value="KAI3948463.1"/>
    <property type="molecule type" value="Genomic_DNA"/>
</dbReference>
<dbReference type="Proteomes" id="UP001202328">
    <property type="component" value="Unassembled WGS sequence"/>
</dbReference>
<evidence type="ECO:0000313" key="3">
    <source>
        <dbReference type="Proteomes" id="UP001202328"/>
    </source>
</evidence>
<proteinExistence type="predicted"/>
<gene>
    <name evidence="2" type="ORF">MKW98_019213</name>
</gene>
<comment type="caution">
    <text evidence="2">The sequence shown here is derived from an EMBL/GenBank/DDBJ whole genome shotgun (WGS) entry which is preliminary data.</text>
</comment>
<keyword evidence="1" id="KW-1133">Transmembrane helix</keyword>
<accession>A0AAD4XV30</accession>